<evidence type="ECO:0000256" key="1">
    <source>
        <dbReference type="ARBA" id="ARBA00004370"/>
    </source>
</evidence>
<dbReference type="PANTHER" id="PTHR10969">
    <property type="entry name" value="MICROTUBULE-ASSOCIATED PROTEINS 1A/1B LIGHT CHAIN 3-RELATED"/>
    <property type="match status" value="1"/>
</dbReference>
<reference evidence="7" key="1">
    <citation type="submission" date="2020-08" db="EMBL/GenBank/DDBJ databases">
        <title>Multicomponent nature underlies the extraordinary mechanical properties of spider dragline silk.</title>
        <authorList>
            <person name="Kono N."/>
            <person name="Nakamura H."/>
            <person name="Mori M."/>
            <person name="Yoshida Y."/>
            <person name="Ohtoshi R."/>
            <person name="Malay A.D."/>
            <person name="Moran D.A.P."/>
            <person name="Tomita M."/>
            <person name="Numata K."/>
            <person name="Arakawa K."/>
        </authorList>
    </citation>
    <scope>NUCLEOTIDE SEQUENCE</scope>
</reference>
<dbReference type="Pfam" id="PF02991">
    <property type="entry name" value="ATG8"/>
    <property type="match status" value="1"/>
</dbReference>
<dbReference type="GO" id="GO:0006914">
    <property type="term" value="P:autophagy"/>
    <property type="evidence" value="ECO:0007669"/>
    <property type="project" value="UniProtKB-KW"/>
</dbReference>
<evidence type="ECO:0000256" key="3">
    <source>
        <dbReference type="ARBA" id="ARBA00023136"/>
    </source>
</evidence>
<dbReference type="AlphaFoldDB" id="A0A8X6N9N0"/>
<feature type="lipid moiety-binding region" description="Phosphatidylserine amidated glycine; alternate" evidence="5">
    <location>
        <position position="114"/>
    </location>
</feature>
<dbReference type="EMBL" id="BMAW01055584">
    <property type="protein sequence ID" value="GFT01621.1"/>
    <property type="molecule type" value="Genomic_DNA"/>
</dbReference>
<dbReference type="Gene3D" id="3.10.20.90">
    <property type="entry name" value="Phosphatidylinositol 3-kinase Catalytic Subunit, Chain A, domain 1"/>
    <property type="match status" value="1"/>
</dbReference>
<comment type="subcellular location">
    <subcellularLocation>
        <location evidence="1">Membrane</location>
    </subcellularLocation>
</comment>
<evidence type="ECO:0000313" key="7">
    <source>
        <dbReference type="EMBL" id="GFT01621.1"/>
    </source>
</evidence>
<evidence type="ECO:0000256" key="5">
    <source>
        <dbReference type="PIRSR" id="PIRSR604241-50"/>
    </source>
</evidence>
<comment type="similarity">
    <text evidence="2 6">Belongs to the ATG8 family.</text>
</comment>
<evidence type="ECO:0000256" key="6">
    <source>
        <dbReference type="RuleBase" id="RU004384"/>
    </source>
</evidence>
<dbReference type="SUPFAM" id="SSF54236">
    <property type="entry name" value="Ubiquitin-like"/>
    <property type="match status" value="1"/>
</dbReference>
<protein>
    <recommendedName>
        <fullName evidence="9">Autophagy-related protein</fullName>
    </recommendedName>
</protein>
<proteinExistence type="inferred from homology"/>
<accession>A0A8X6N9N0</accession>
<keyword evidence="8" id="KW-1185">Reference proteome</keyword>
<evidence type="ECO:0000313" key="8">
    <source>
        <dbReference type="Proteomes" id="UP000887013"/>
    </source>
</evidence>
<dbReference type="Proteomes" id="UP000887013">
    <property type="component" value="Unassembled WGS sequence"/>
</dbReference>
<keyword evidence="3" id="KW-0472">Membrane</keyword>
<dbReference type="OrthoDB" id="6738456at2759"/>
<name>A0A8X6N9N0_NEPPI</name>
<keyword evidence="4 5" id="KW-0449">Lipoprotein</keyword>
<evidence type="ECO:0000256" key="4">
    <source>
        <dbReference type="ARBA" id="ARBA00023288"/>
    </source>
</evidence>
<dbReference type="InterPro" id="IPR004241">
    <property type="entry name" value="Atg8-like"/>
</dbReference>
<comment type="caution">
    <text evidence="7">The sequence shown here is derived from an EMBL/GenBank/DDBJ whole genome shotgun (WGS) entry which is preliminary data.</text>
</comment>
<sequence>MDHSINESSESRRREETRIALINHHGRIPVIMKPIGSTLPALTPCRYLLPVDMTIANLRNIIKKKLNIKSHEAFFVMVKGMMPLPSLSIIQIYDDYKSPDGYLYLTYALQEFFGGTGMI</sequence>
<organism evidence="7 8">
    <name type="scientific">Nephila pilipes</name>
    <name type="common">Giant wood spider</name>
    <name type="synonym">Nephila maculata</name>
    <dbReference type="NCBI Taxonomy" id="299642"/>
    <lineage>
        <taxon>Eukaryota</taxon>
        <taxon>Metazoa</taxon>
        <taxon>Ecdysozoa</taxon>
        <taxon>Arthropoda</taxon>
        <taxon>Chelicerata</taxon>
        <taxon>Arachnida</taxon>
        <taxon>Araneae</taxon>
        <taxon>Araneomorphae</taxon>
        <taxon>Entelegynae</taxon>
        <taxon>Araneoidea</taxon>
        <taxon>Nephilidae</taxon>
        <taxon>Nephila</taxon>
    </lineage>
</organism>
<keyword evidence="6" id="KW-0072">Autophagy</keyword>
<evidence type="ECO:0000256" key="2">
    <source>
        <dbReference type="ARBA" id="ARBA00007293"/>
    </source>
</evidence>
<evidence type="ECO:0008006" key="9">
    <source>
        <dbReference type="Google" id="ProtNLM"/>
    </source>
</evidence>
<dbReference type="InterPro" id="IPR029071">
    <property type="entry name" value="Ubiquitin-like_domsf"/>
</dbReference>
<dbReference type="GO" id="GO:0016020">
    <property type="term" value="C:membrane"/>
    <property type="evidence" value="ECO:0007669"/>
    <property type="project" value="UniProtKB-SubCell"/>
</dbReference>
<gene>
    <name evidence="7" type="ORF">NPIL_371781</name>
</gene>